<feature type="compositionally biased region" description="Basic and acidic residues" evidence="1">
    <location>
        <begin position="245"/>
        <end position="255"/>
    </location>
</feature>
<feature type="region of interest" description="Disordered" evidence="1">
    <location>
        <begin position="495"/>
        <end position="516"/>
    </location>
</feature>
<accession>A0AA97H2X4</accession>
<dbReference type="InterPro" id="IPR025465">
    <property type="entry name" value="DUF4316"/>
</dbReference>
<feature type="compositionally biased region" description="Basic and acidic residues" evidence="1">
    <location>
        <begin position="495"/>
        <end position="506"/>
    </location>
</feature>
<feature type="compositionally biased region" description="Basic and acidic residues" evidence="1">
    <location>
        <begin position="817"/>
        <end position="828"/>
    </location>
</feature>
<evidence type="ECO:0000259" key="5">
    <source>
        <dbReference type="Pfam" id="PF18830"/>
    </source>
</evidence>
<evidence type="ECO:0000259" key="2">
    <source>
        <dbReference type="Pfam" id="PF08401"/>
    </source>
</evidence>
<organism evidence="6 7">
    <name type="scientific">Caproicibacterium argilliputei</name>
    <dbReference type="NCBI Taxonomy" id="3030016"/>
    <lineage>
        <taxon>Bacteria</taxon>
        <taxon>Bacillati</taxon>
        <taxon>Bacillota</taxon>
        <taxon>Clostridia</taxon>
        <taxon>Eubacteriales</taxon>
        <taxon>Oscillospiraceae</taxon>
        <taxon>Caproicibacterium</taxon>
    </lineage>
</organism>
<dbReference type="Pfam" id="PF14195">
    <property type="entry name" value="DUF4316"/>
    <property type="match status" value="1"/>
</dbReference>
<evidence type="ECO:0000259" key="3">
    <source>
        <dbReference type="Pfam" id="PF14191"/>
    </source>
</evidence>
<dbReference type="AlphaFoldDB" id="A0AA97H2X4"/>
<dbReference type="Proteomes" id="UP001300604">
    <property type="component" value="Chromosome"/>
</dbReference>
<evidence type="ECO:0000313" key="6">
    <source>
        <dbReference type="EMBL" id="WOC31653.1"/>
    </source>
</evidence>
<feature type="domain" description="YodL-like" evidence="3">
    <location>
        <begin position="634"/>
        <end position="736"/>
    </location>
</feature>
<feature type="domain" description="DUF4316" evidence="4">
    <location>
        <begin position="739"/>
        <end position="788"/>
    </location>
</feature>
<reference evidence="7" key="1">
    <citation type="submission" date="2024-06" db="EMBL/GenBank/DDBJ databases">
        <title>Caproicibacterium argilliputei sp. nov, a novel caproic acid producing anaerobic bacterium isolated from pit mud.</title>
        <authorList>
            <person name="Zeng C."/>
        </authorList>
    </citation>
    <scope>NUCLEOTIDE SEQUENCE [LARGE SCALE GENOMIC DNA]</scope>
    <source>
        <strain evidence="7">ZCY20-5</strain>
    </source>
</reference>
<gene>
    <name evidence="6" type="ORF">PXC00_10595</name>
</gene>
<dbReference type="InterPro" id="IPR013610">
    <property type="entry name" value="ArdC_N"/>
</dbReference>
<feature type="compositionally biased region" description="Basic and acidic residues" evidence="1">
    <location>
        <begin position="791"/>
        <end position="802"/>
    </location>
</feature>
<dbReference type="KEGG" id="carl:PXC00_10595"/>
<dbReference type="InterPro" id="IPR040568">
    <property type="entry name" value="LPD16"/>
</dbReference>
<feature type="region of interest" description="Disordered" evidence="1">
    <location>
        <begin position="791"/>
        <end position="828"/>
    </location>
</feature>
<evidence type="ECO:0000313" key="7">
    <source>
        <dbReference type="Proteomes" id="UP001300604"/>
    </source>
</evidence>
<protein>
    <submittedName>
        <fullName evidence="6">YodL domain-containing protein</fullName>
    </submittedName>
</protein>
<keyword evidence="7" id="KW-1185">Reference proteome</keyword>
<reference evidence="6 7" key="2">
    <citation type="submission" date="2024-06" db="EMBL/GenBank/DDBJ databases">
        <title>Caproicibacterium argilliputei sp. nov, a novel caproic acid producing anaerobic bacterium isolated from pit mud.</title>
        <authorList>
            <person name="Xia S."/>
        </authorList>
    </citation>
    <scope>NUCLEOTIDE SEQUENCE [LARGE SCALE GENOMIC DNA]</scope>
    <source>
        <strain evidence="6 7">ZCY20-5</strain>
    </source>
</reference>
<feature type="region of interest" description="Disordered" evidence="1">
    <location>
        <begin position="237"/>
        <end position="257"/>
    </location>
</feature>
<sequence length="828" mass="93047">MAEKNKERLKEITDSIEQGIQNLFQSDRYAQYLQTMSRFHRYSGNNTMLIYMQKPDATLVAGFNKWRDQFSRNVMRGEKGIKIIAPTPFKKKIEEEKLDPDTKAPMLDTDGKVIMEEKEIKIPMYKVVSVFDVSQTEGKPLPTLANDLMGNVKQYEIFVEALRRSSPVPLAFEAMEPNTDGYFSVTNQRIAIRSGMSEVQTVSAAVHEITHATLHSGVPAKPAVSWGGSYEQARLAAAQGDETAEPPKPKDRNTEEVEAESVSYAVCQYYGIQTGENSFGYIASWSKDKELPELRASLETINKTVSGLISDIDQSFRAALKEYDTVLEQFAGDAYRYTASVMEPPFPLNSMEEEVPATVEDLKSGYGKSARDDILNAAKKDGALSPDELLRRLDEIEKIYPPREIEAMYLLDNAAYLYLKENEDGYGYTLYDKESLRETTNGFADEDVSSISTAYQQALVLEHLTPATSEKVSLDILSKIAAVREQDVQEYIRKNNLGDHEPDALETRTAPDQSKAADMLPDAPELALDEYPMPDSDLTVADLEACGYLDGDLLPLSKDRALELFEQDLTVYMIEDGGASMAFDPDEIQAHSGLFAVSREEWEESREFSSAIEDRMKHQEQREAAFLKTSQDAFAIYQVKGGDELRDIRFEPLSWLESKGIAVDHGNYDLAYTAPLTDTGNTDDRLSVLWDRFNNDHSTDYHRPSLSVSDIVALKQNGVVSCHYVDSFGFQELPAFLKPENYLKSAEIAMEDDYDMIDGIIDNGKNPTVAELEQQAKTGQPISLLELAEASRREHDEKKKSVVEQLRSQPVNREHKKAAPDRGAEMER</sequence>
<dbReference type="Pfam" id="PF14191">
    <property type="entry name" value="YodL"/>
    <property type="match status" value="1"/>
</dbReference>
<dbReference type="EMBL" id="CP135996">
    <property type="protein sequence ID" value="WOC31653.1"/>
    <property type="molecule type" value="Genomic_DNA"/>
</dbReference>
<dbReference type="Pfam" id="PF18830">
    <property type="entry name" value="LPD16"/>
    <property type="match status" value="1"/>
</dbReference>
<feature type="domain" description="Large polyvalent protein-associated" evidence="5">
    <location>
        <begin position="403"/>
        <end position="477"/>
    </location>
</feature>
<dbReference type="InterPro" id="IPR025923">
    <property type="entry name" value="YodL-like_dom"/>
</dbReference>
<evidence type="ECO:0000259" key="4">
    <source>
        <dbReference type="Pfam" id="PF14195"/>
    </source>
</evidence>
<dbReference type="Pfam" id="PF08401">
    <property type="entry name" value="ArdcN"/>
    <property type="match status" value="1"/>
</dbReference>
<name>A0AA97H2X4_9FIRM</name>
<feature type="domain" description="N-terminal" evidence="2">
    <location>
        <begin position="7"/>
        <end position="131"/>
    </location>
</feature>
<dbReference type="GO" id="GO:0003697">
    <property type="term" value="F:single-stranded DNA binding"/>
    <property type="evidence" value="ECO:0007669"/>
    <property type="project" value="InterPro"/>
</dbReference>
<proteinExistence type="predicted"/>
<evidence type="ECO:0000256" key="1">
    <source>
        <dbReference type="SAM" id="MobiDB-lite"/>
    </source>
</evidence>
<reference evidence="7" key="3">
    <citation type="submission" date="2024-06" db="EMBL/GenBank/DDBJ databases">
        <authorList>
            <person name="Zeng C."/>
        </authorList>
    </citation>
    <scope>NUCLEOTIDE SEQUENCE [LARGE SCALE GENOMIC DNA]</scope>
    <source>
        <strain evidence="7">ZCY20-5</strain>
    </source>
</reference>